<gene>
    <name evidence="1" type="ORF">OBBRIDRAFT_261252</name>
</gene>
<dbReference type="Proteomes" id="UP000250043">
    <property type="component" value="Unassembled WGS sequence"/>
</dbReference>
<organism evidence="1 2">
    <name type="scientific">Obba rivulosa</name>
    <dbReference type="NCBI Taxonomy" id="1052685"/>
    <lineage>
        <taxon>Eukaryota</taxon>
        <taxon>Fungi</taxon>
        <taxon>Dikarya</taxon>
        <taxon>Basidiomycota</taxon>
        <taxon>Agaricomycotina</taxon>
        <taxon>Agaricomycetes</taxon>
        <taxon>Polyporales</taxon>
        <taxon>Gelatoporiaceae</taxon>
        <taxon>Obba</taxon>
    </lineage>
</organism>
<sequence length="149" mass="16168">MPTVEQLCTLIIVLDLLRMRRKPIELVPGDGSDSTAGSVGSGEPFNELRTFLIDGNLGVPETVTQLSCLLFKYCSKNTEPDLLECRNGTRESNTPNSFKCAQASRGAIYIGRAEEVLSHSLLSGTVRSRFSCGGTAEGDLCRSTIQPQR</sequence>
<keyword evidence="2" id="KW-1185">Reference proteome</keyword>
<evidence type="ECO:0000313" key="2">
    <source>
        <dbReference type="Proteomes" id="UP000250043"/>
    </source>
</evidence>
<dbReference type="EMBL" id="KV722545">
    <property type="protein sequence ID" value="OCH86082.1"/>
    <property type="molecule type" value="Genomic_DNA"/>
</dbReference>
<evidence type="ECO:0000313" key="1">
    <source>
        <dbReference type="EMBL" id="OCH86082.1"/>
    </source>
</evidence>
<protein>
    <submittedName>
        <fullName evidence="1">Uncharacterized protein</fullName>
    </submittedName>
</protein>
<accession>A0A8E2DGL2</accession>
<proteinExistence type="predicted"/>
<name>A0A8E2DGL2_9APHY</name>
<dbReference type="AlphaFoldDB" id="A0A8E2DGL2"/>
<reference evidence="1 2" key="1">
    <citation type="submission" date="2016-07" db="EMBL/GenBank/DDBJ databases">
        <title>Draft genome of the white-rot fungus Obba rivulosa 3A-2.</title>
        <authorList>
            <consortium name="DOE Joint Genome Institute"/>
            <person name="Miettinen O."/>
            <person name="Riley R."/>
            <person name="Acob R."/>
            <person name="Barry K."/>
            <person name="Cullen D."/>
            <person name="De Vries R."/>
            <person name="Hainaut M."/>
            <person name="Hatakka A."/>
            <person name="Henrissat B."/>
            <person name="Hilden K."/>
            <person name="Kuo R."/>
            <person name="Labutti K."/>
            <person name="Lipzen A."/>
            <person name="Makela M.R."/>
            <person name="Sandor L."/>
            <person name="Spatafora J.W."/>
            <person name="Grigoriev I.V."/>
            <person name="Hibbett D.S."/>
        </authorList>
    </citation>
    <scope>NUCLEOTIDE SEQUENCE [LARGE SCALE GENOMIC DNA]</scope>
    <source>
        <strain evidence="1 2">3A-2</strain>
    </source>
</reference>